<accession>A0ABS1Y2Z7</accession>
<gene>
    <name evidence="2" type="ORF">JNW91_31425</name>
</gene>
<name>A0ABS1Y2Z7_9ACTN</name>
<comment type="caution">
    <text evidence="2">The sequence shown here is derived from an EMBL/GenBank/DDBJ whole genome shotgun (WGS) entry which is preliminary data.</text>
</comment>
<evidence type="ECO:0000256" key="1">
    <source>
        <dbReference type="SAM" id="MobiDB-lite"/>
    </source>
</evidence>
<protein>
    <submittedName>
        <fullName evidence="2">Uncharacterized protein</fullName>
    </submittedName>
</protein>
<dbReference type="RefSeq" id="WP_203179049.1">
    <property type="nucleotide sequence ID" value="NZ_JAEVHM010000406.1"/>
</dbReference>
<keyword evidence="3" id="KW-1185">Reference proteome</keyword>
<feature type="region of interest" description="Disordered" evidence="1">
    <location>
        <begin position="1"/>
        <end position="20"/>
    </location>
</feature>
<dbReference type="Proteomes" id="UP000601027">
    <property type="component" value="Unassembled WGS sequence"/>
</dbReference>
<dbReference type="EMBL" id="JAEVHM010000406">
    <property type="protein sequence ID" value="MBM0235855.1"/>
    <property type="molecule type" value="Genomic_DNA"/>
</dbReference>
<evidence type="ECO:0000313" key="2">
    <source>
        <dbReference type="EMBL" id="MBM0235855.1"/>
    </source>
</evidence>
<feature type="non-terminal residue" evidence="2">
    <location>
        <position position="65"/>
    </location>
</feature>
<reference evidence="2 3" key="1">
    <citation type="submission" date="2021-01" db="EMBL/GenBank/DDBJ databases">
        <title>Draft genome sequence of Micromonospora sp. strain STR1_7.</title>
        <authorList>
            <person name="Karlyshev A."/>
            <person name="Jawad R."/>
        </authorList>
    </citation>
    <scope>NUCLEOTIDE SEQUENCE [LARGE SCALE GENOMIC DNA]</scope>
    <source>
        <strain evidence="2 3">STR1-7</strain>
    </source>
</reference>
<sequence length="65" mass="6281">MPAITTGGPQQPTPTGPDPAVVPALVDTAPGTSDPGAPGRRPAVARWAALAGRAGTGVRAGQLVT</sequence>
<proteinExistence type="predicted"/>
<evidence type="ECO:0000313" key="3">
    <source>
        <dbReference type="Proteomes" id="UP000601027"/>
    </source>
</evidence>
<organism evidence="2 3">
    <name type="scientific">Micromonospora parastrephiae</name>
    <dbReference type="NCBI Taxonomy" id="2806101"/>
    <lineage>
        <taxon>Bacteria</taxon>
        <taxon>Bacillati</taxon>
        <taxon>Actinomycetota</taxon>
        <taxon>Actinomycetes</taxon>
        <taxon>Micromonosporales</taxon>
        <taxon>Micromonosporaceae</taxon>
        <taxon>Micromonospora</taxon>
    </lineage>
</organism>
<feature type="compositionally biased region" description="Low complexity" evidence="1">
    <location>
        <begin position="1"/>
        <end position="10"/>
    </location>
</feature>